<organism evidence="5 6">
    <name type="scientific">Dictyocaulus viviparus</name>
    <name type="common">Bovine lungworm</name>
    <dbReference type="NCBI Taxonomy" id="29172"/>
    <lineage>
        <taxon>Eukaryota</taxon>
        <taxon>Metazoa</taxon>
        <taxon>Ecdysozoa</taxon>
        <taxon>Nematoda</taxon>
        <taxon>Chromadorea</taxon>
        <taxon>Rhabditida</taxon>
        <taxon>Rhabditina</taxon>
        <taxon>Rhabditomorpha</taxon>
        <taxon>Strongyloidea</taxon>
        <taxon>Metastrongylidae</taxon>
        <taxon>Dictyocaulus</taxon>
    </lineage>
</organism>
<feature type="compositionally biased region" description="Low complexity" evidence="2">
    <location>
        <begin position="128"/>
        <end position="144"/>
    </location>
</feature>
<dbReference type="OrthoDB" id="8939548at2759"/>
<dbReference type="PANTHER" id="PTHR24637:SF351">
    <property type="entry name" value="CUTICLE COLLAGEN DPY-10"/>
    <property type="match status" value="1"/>
</dbReference>
<keyword evidence="6" id="KW-1185">Reference proteome</keyword>
<reference evidence="5 6" key="1">
    <citation type="submission" date="2013-11" db="EMBL/GenBank/DDBJ databases">
        <title>Draft genome of the bovine lungworm Dictyocaulus viviparus.</title>
        <authorList>
            <person name="Mitreva M."/>
        </authorList>
    </citation>
    <scope>NUCLEOTIDE SEQUENCE [LARGE SCALE GENOMIC DNA]</scope>
    <source>
        <strain evidence="5 6">HannoverDv2000</strain>
    </source>
</reference>
<keyword evidence="5" id="KW-0176">Collagen</keyword>
<dbReference type="Pfam" id="PF01391">
    <property type="entry name" value="Collagen"/>
    <property type="match status" value="2"/>
</dbReference>
<name>A0A0D8XUX5_DICVI</name>
<keyword evidence="3" id="KW-1133">Transmembrane helix</keyword>
<feature type="compositionally biased region" description="Polar residues" evidence="2">
    <location>
        <begin position="314"/>
        <end position="331"/>
    </location>
</feature>
<feature type="compositionally biased region" description="Pro residues" evidence="2">
    <location>
        <begin position="162"/>
        <end position="173"/>
    </location>
</feature>
<accession>A0A0D8XUX5</accession>
<keyword evidence="1" id="KW-0677">Repeat</keyword>
<gene>
    <name evidence="5" type="ORF">DICVIV_06326</name>
</gene>
<dbReference type="Proteomes" id="UP000053766">
    <property type="component" value="Unassembled WGS sequence"/>
</dbReference>
<feature type="region of interest" description="Disordered" evidence="2">
    <location>
        <begin position="116"/>
        <end position="301"/>
    </location>
</feature>
<feature type="compositionally biased region" description="Gly residues" evidence="2">
    <location>
        <begin position="214"/>
        <end position="223"/>
    </location>
</feature>
<evidence type="ECO:0000256" key="3">
    <source>
        <dbReference type="SAM" id="Phobius"/>
    </source>
</evidence>
<reference evidence="6" key="2">
    <citation type="journal article" date="2016" name="Sci. Rep.">
        <title>Dictyocaulus viviparus genome, variome and transcriptome elucidate lungworm biology and support future intervention.</title>
        <authorList>
            <person name="McNulty S.N."/>
            <person name="Strube C."/>
            <person name="Rosa B.A."/>
            <person name="Martin J.C."/>
            <person name="Tyagi R."/>
            <person name="Choi Y.J."/>
            <person name="Wang Q."/>
            <person name="Hallsworth Pepin K."/>
            <person name="Zhang X."/>
            <person name="Ozersky P."/>
            <person name="Wilson R.K."/>
            <person name="Sternberg P.W."/>
            <person name="Gasser R.B."/>
            <person name="Mitreva M."/>
        </authorList>
    </citation>
    <scope>NUCLEOTIDE SEQUENCE [LARGE SCALE GENOMIC DNA]</scope>
    <source>
        <strain evidence="6">HannoverDv2000</strain>
    </source>
</reference>
<dbReference type="EMBL" id="KN716301">
    <property type="protein sequence ID" value="KJH47574.1"/>
    <property type="molecule type" value="Genomic_DNA"/>
</dbReference>
<feature type="compositionally biased region" description="Low complexity" evidence="2">
    <location>
        <begin position="174"/>
        <end position="185"/>
    </location>
</feature>
<dbReference type="GO" id="GO:0005581">
    <property type="term" value="C:collagen trimer"/>
    <property type="evidence" value="ECO:0007669"/>
    <property type="project" value="UniProtKB-KW"/>
</dbReference>
<dbReference type="Pfam" id="PF01484">
    <property type="entry name" value="Col_cuticle_N"/>
    <property type="match status" value="1"/>
</dbReference>
<dbReference type="InterPro" id="IPR002486">
    <property type="entry name" value="Col_cuticle_N"/>
</dbReference>
<evidence type="ECO:0000313" key="5">
    <source>
        <dbReference type="EMBL" id="KJH47574.1"/>
    </source>
</evidence>
<feature type="transmembrane region" description="Helical" evidence="3">
    <location>
        <begin position="26"/>
        <end position="50"/>
    </location>
</feature>
<evidence type="ECO:0000256" key="2">
    <source>
        <dbReference type="SAM" id="MobiDB-lite"/>
    </source>
</evidence>
<evidence type="ECO:0000256" key="1">
    <source>
        <dbReference type="ARBA" id="ARBA00022737"/>
    </source>
</evidence>
<sequence>MKKTGIDSYPLSSLTMANPREKMYRVATALQITFSIFSVCILCLALPLMYNNVQTTIDYIEQEMAFCERSNEEALMELEYGKMSYNRTRRSPSSTFPVKALGDDITGTPLETECPGCCIPGPPGPRGPSGTPGKPGTPGQAGKPGIPGTTPNQTCPMNLNREPPPCRPCPKGPPGIKGWPGFPGDVGPPGPPGEKGLDGEDGAPGEPGPPGPTGYKGGPGAPGEKGPTPEGELKEGPPGDDGIPGPMGASGMPGLPGRNGLTGPQGERGWPGIPGEPGEPGYPGPEGPMGGQGPPGEPGVCVCQNVDSILLINPGSQPRIQTDNYESNSAAVPSPGGYGKR</sequence>
<keyword evidence="3" id="KW-0472">Membrane</keyword>
<protein>
    <submittedName>
        <fullName evidence="5">Collagen triple helix repeat protein</fullName>
    </submittedName>
</protein>
<keyword evidence="3" id="KW-0812">Transmembrane</keyword>
<evidence type="ECO:0000313" key="6">
    <source>
        <dbReference type="Proteomes" id="UP000053766"/>
    </source>
</evidence>
<dbReference type="GO" id="GO:0042302">
    <property type="term" value="F:structural constituent of cuticle"/>
    <property type="evidence" value="ECO:0007669"/>
    <property type="project" value="InterPro"/>
</dbReference>
<feature type="region of interest" description="Disordered" evidence="2">
    <location>
        <begin position="314"/>
        <end position="341"/>
    </location>
</feature>
<proteinExistence type="predicted"/>
<dbReference type="InterPro" id="IPR008160">
    <property type="entry name" value="Collagen"/>
</dbReference>
<dbReference type="PANTHER" id="PTHR24637">
    <property type="entry name" value="COLLAGEN"/>
    <property type="match status" value="1"/>
</dbReference>
<feature type="domain" description="Nematode cuticle collagen N-terminal" evidence="4">
    <location>
        <begin position="32"/>
        <end position="71"/>
    </location>
</feature>
<evidence type="ECO:0000259" key="4">
    <source>
        <dbReference type="Pfam" id="PF01484"/>
    </source>
</evidence>
<dbReference type="AlphaFoldDB" id="A0A0D8XUX5"/>
<dbReference type="STRING" id="29172.A0A0D8XUX5"/>